<dbReference type="AlphaFoldDB" id="A0A6U3TVG1"/>
<gene>
    <name evidence="1" type="ORF">DBRI00130_LOCUS11787</name>
</gene>
<proteinExistence type="predicted"/>
<dbReference type="EMBL" id="HBNS01014654">
    <property type="protein sequence ID" value="CAE4601249.1"/>
    <property type="molecule type" value="Transcribed_RNA"/>
</dbReference>
<organism evidence="1">
    <name type="scientific">Ditylum brightwellii</name>
    <dbReference type="NCBI Taxonomy" id="49249"/>
    <lineage>
        <taxon>Eukaryota</taxon>
        <taxon>Sar</taxon>
        <taxon>Stramenopiles</taxon>
        <taxon>Ochrophyta</taxon>
        <taxon>Bacillariophyta</taxon>
        <taxon>Mediophyceae</taxon>
        <taxon>Lithodesmiophycidae</taxon>
        <taxon>Lithodesmiales</taxon>
        <taxon>Lithodesmiaceae</taxon>
        <taxon>Ditylum</taxon>
    </lineage>
</organism>
<protein>
    <submittedName>
        <fullName evidence="1">Uncharacterized protein</fullName>
    </submittedName>
</protein>
<accession>A0A6U3TVG1</accession>
<name>A0A6U3TVG1_9STRA</name>
<reference evidence="1" key="1">
    <citation type="submission" date="2021-01" db="EMBL/GenBank/DDBJ databases">
        <authorList>
            <person name="Corre E."/>
            <person name="Pelletier E."/>
            <person name="Niang G."/>
            <person name="Scheremetjew M."/>
            <person name="Finn R."/>
            <person name="Kale V."/>
            <person name="Holt S."/>
            <person name="Cochrane G."/>
            <person name="Meng A."/>
            <person name="Brown T."/>
            <person name="Cohen L."/>
        </authorList>
    </citation>
    <scope>NUCLEOTIDE SEQUENCE</scope>
    <source>
        <strain evidence="1">GSO104</strain>
    </source>
</reference>
<sequence length="136" mass="14686">MKGNPLVRMDHSMGTTTYPDDDLLNFIANEWIGGVPLEDASQSIVEIRTLGGAALSGEKLPSGNCSSLVFADMIIAYDANGKSVDERRSIKNSVDCVVSLAREQKDVQVDFSATHSQADDPPVTTARDRGIEIFGR</sequence>
<evidence type="ECO:0000313" key="1">
    <source>
        <dbReference type="EMBL" id="CAE4601249.1"/>
    </source>
</evidence>